<evidence type="ECO:0000256" key="3">
    <source>
        <dbReference type="ARBA" id="ARBA00022833"/>
    </source>
</evidence>
<keyword evidence="2 4" id="KW-0863">Zinc-finger</keyword>
<evidence type="ECO:0000313" key="8">
    <source>
        <dbReference type="Proteomes" id="UP000238479"/>
    </source>
</evidence>
<feature type="domain" description="RING-type" evidence="6">
    <location>
        <begin position="79"/>
        <end position="120"/>
    </location>
</feature>
<proteinExistence type="predicted"/>
<dbReference type="PROSITE" id="PS50089">
    <property type="entry name" value="ZF_RING_2"/>
    <property type="match status" value="1"/>
</dbReference>
<dbReference type="InterPro" id="IPR013083">
    <property type="entry name" value="Znf_RING/FYVE/PHD"/>
</dbReference>
<dbReference type="SMART" id="SM00184">
    <property type="entry name" value="RING"/>
    <property type="match status" value="1"/>
</dbReference>
<evidence type="ECO:0000259" key="6">
    <source>
        <dbReference type="PROSITE" id="PS50089"/>
    </source>
</evidence>
<keyword evidence="7" id="KW-0012">Acyltransferase</keyword>
<dbReference type="EC" id="2.3.2.-" evidence="7"/>
<dbReference type="GO" id="GO:0008270">
    <property type="term" value="F:zinc ion binding"/>
    <property type="evidence" value="ECO:0007669"/>
    <property type="project" value="UniProtKB-KW"/>
</dbReference>
<dbReference type="EMBL" id="PDCK01000042">
    <property type="protein sequence ID" value="PRQ36137.1"/>
    <property type="molecule type" value="Genomic_DNA"/>
</dbReference>
<reference evidence="7 8" key="1">
    <citation type="journal article" date="2018" name="Nat. Genet.">
        <title>The Rosa genome provides new insights in the design of modern roses.</title>
        <authorList>
            <person name="Bendahmane M."/>
        </authorList>
    </citation>
    <scope>NUCLEOTIDE SEQUENCE [LARGE SCALE GENOMIC DNA]</scope>
    <source>
        <strain evidence="8">cv. Old Blush</strain>
    </source>
</reference>
<dbReference type="GO" id="GO:0061630">
    <property type="term" value="F:ubiquitin protein ligase activity"/>
    <property type="evidence" value="ECO:0007669"/>
    <property type="project" value="TreeGrafter"/>
</dbReference>
<dbReference type="GO" id="GO:0004839">
    <property type="term" value="F:ubiquitin activating enzyme activity"/>
    <property type="evidence" value="ECO:0007669"/>
    <property type="project" value="UniProtKB-EC"/>
</dbReference>
<dbReference type="InterPro" id="IPR051834">
    <property type="entry name" value="RING_finger_E3_ligase"/>
</dbReference>
<dbReference type="GO" id="GO:0006511">
    <property type="term" value="P:ubiquitin-dependent protein catabolic process"/>
    <property type="evidence" value="ECO:0007669"/>
    <property type="project" value="TreeGrafter"/>
</dbReference>
<dbReference type="AlphaFoldDB" id="A0A2P6QPP6"/>
<evidence type="ECO:0000256" key="2">
    <source>
        <dbReference type="ARBA" id="ARBA00022771"/>
    </source>
</evidence>
<dbReference type="PANTHER" id="PTHR45931:SF3">
    <property type="entry name" value="RING ZINC FINGER-CONTAINING PROTEIN"/>
    <property type="match status" value="1"/>
</dbReference>
<dbReference type="Pfam" id="PF13639">
    <property type="entry name" value="zf-RING_2"/>
    <property type="match status" value="1"/>
</dbReference>
<organism evidence="7 8">
    <name type="scientific">Rosa chinensis</name>
    <name type="common">China rose</name>
    <dbReference type="NCBI Taxonomy" id="74649"/>
    <lineage>
        <taxon>Eukaryota</taxon>
        <taxon>Viridiplantae</taxon>
        <taxon>Streptophyta</taxon>
        <taxon>Embryophyta</taxon>
        <taxon>Tracheophyta</taxon>
        <taxon>Spermatophyta</taxon>
        <taxon>Magnoliopsida</taxon>
        <taxon>eudicotyledons</taxon>
        <taxon>Gunneridae</taxon>
        <taxon>Pentapetalae</taxon>
        <taxon>rosids</taxon>
        <taxon>fabids</taxon>
        <taxon>Rosales</taxon>
        <taxon>Rosaceae</taxon>
        <taxon>Rosoideae</taxon>
        <taxon>Rosoideae incertae sedis</taxon>
        <taxon>Rosa</taxon>
    </lineage>
</organism>
<dbReference type="InterPro" id="IPR001841">
    <property type="entry name" value="Znf_RING"/>
</dbReference>
<keyword evidence="3" id="KW-0862">Zinc</keyword>
<dbReference type="SUPFAM" id="SSF57850">
    <property type="entry name" value="RING/U-box"/>
    <property type="match status" value="1"/>
</dbReference>
<dbReference type="OrthoDB" id="1164328at2759"/>
<evidence type="ECO:0000313" key="7">
    <source>
        <dbReference type="EMBL" id="PRQ36137.1"/>
    </source>
</evidence>
<keyword evidence="8" id="KW-1185">Reference proteome</keyword>
<evidence type="ECO:0000256" key="1">
    <source>
        <dbReference type="ARBA" id="ARBA00022723"/>
    </source>
</evidence>
<evidence type="ECO:0000256" key="4">
    <source>
        <dbReference type="PROSITE-ProRule" id="PRU00175"/>
    </source>
</evidence>
<accession>A0A2P6QPP6</accession>
<dbReference type="EC" id="6.2.1.45" evidence="7"/>
<evidence type="ECO:0000256" key="5">
    <source>
        <dbReference type="SAM" id="MobiDB-lite"/>
    </source>
</evidence>
<feature type="compositionally biased region" description="Acidic residues" evidence="5">
    <location>
        <begin position="155"/>
        <end position="181"/>
    </location>
</feature>
<dbReference type="Gene3D" id="3.30.40.10">
    <property type="entry name" value="Zinc/RING finger domain, C3HC4 (zinc finger)"/>
    <property type="match status" value="1"/>
</dbReference>
<dbReference type="PANTHER" id="PTHR45931">
    <property type="entry name" value="SI:CH211-59O9.10"/>
    <property type="match status" value="1"/>
</dbReference>
<dbReference type="GO" id="GO:0005634">
    <property type="term" value="C:nucleus"/>
    <property type="evidence" value="ECO:0007669"/>
    <property type="project" value="TreeGrafter"/>
</dbReference>
<keyword evidence="1" id="KW-0479">Metal-binding</keyword>
<keyword evidence="7" id="KW-0436">Ligase</keyword>
<keyword evidence="7" id="KW-0808">Transferase</keyword>
<sequence>MSNSEANDDGQLSLSESLVSFSDQRVPILHSFTISGPIFTGGLPGVIDRTSSVSRPRASEVSIEAMPTVTVASEEGNECSICLDGLKVGDEAKEMPCKHRFHRACIKKWMGMSTLCPLCRFSLPAESEEEENSDDGDDHFSLFRSILDVVNNGSDTEDDSESEEDIGGEWESSTVDDDDASVGDNVTFRFNFSIE</sequence>
<name>A0A2P6QPP6_ROSCH</name>
<dbReference type="Gramene" id="PRQ36137">
    <property type="protein sequence ID" value="PRQ36137"/>
    <property type="gene ID" value="RchiOBHm_Chr4g0388111"/>
</dbReference>
<protein>
    <submittedName>
        <fullName evidence="7">Putative aminoacyltransferase, E1 ubiquitin-activating enzyme</fullName>
        <ecNumber evidence="7">2.3.2.-</ecNumber>
        <ecNumber evidence="7">6.2.1.45</ecNumber>
    </submittedName>
</protein>
<comment type="caution">
    <text evidence="7">The sequence shown here is derived from an EMBL/GenBank/DDBJ whole genome shotgun (WGS) entry which is preliminary data.</text>
</comment>
<feature type="region of interest" description="Disordered" evidence="5">
    <location>
        <begin position="151"/>
        <end position="181"/>
    </location>
</feature>
<gene>
    <name evidence="7" type="ORF">RchiOBHm_Chr4g0388111</name>
</gene>
<dbReference type="Proteomes" id="UP000238479">
    <property type="component" value="Chromosome 4"/>
</dbReference>